<dbReference type="Pfam" id="PF02737">
    <property type="entry name" value="3HCDH_N"/>
    <property type="match status" value="1"/>
</dbReference>
<keyword evidence="1" id="KW-0560">Oxidoreductase</keyword>
<dbReference type="EMBL" id="CP036501">
    <property type="protein sequence ID" value="UZP75066.1"/>
    <property type="molecule type" value="Genomic_DNA"/>
</dbReference>
<dbReference type="Pfam" id="PF00725">
    <property type="entry name" value="3HCDH"/>
    <property type="match status" value="2"/>
</dbReference>
<evidence type="ECO:0000256" key="3">
    <source>
        <dbReference type="ARBA" id="ARBA00023239"/>
    </source>
</evidence>
<gene>
    <name evidence="7" type="ORF">E0F26_10090</name>
</gene>
<evidence type="ECO:0000259" key="5">
    <source>
        <dbReference type="Pfam" id="PF00725"/>
    </source>
</evidence>
<evidence type="ECO:0000313" key="8">
    <source>
        <dbReference type="Proteomes" id="UP001317963"/>
    </source>
</evidence>
<dbReference type="InterPro" id="IPR036291">
    <property type="entry name" value="NAD(P)-bd_dom_sf"/>
</dbReference>
<dbReference type="PANTHER" id="PTHR23309:SF49">
    <property type="entry name" value="PEROXISOMAL BIFUNCTIONAL ENZYME"/>
    <property type="match status" value="1"/>
</dbReference>
<dbReference type="Gene3D" id="3.40.50.720">
    <property type="entry name" value="NAD(P)-binding Rossmann-like Domain"/>
    <property type="match status" value="1"/>
</dbReference>
<dbReference type="InterPro" id="IPR006176">
    <property type="entry name" value="3-OHacyl-CoA_DH_NAD-bd"/>
</dbReference>
<dbReference type="Gene3D" id="1.10.1040.50">
    <property type="match status" value="1"/>
</dbReference>
<dbReference type="RefSeq" id="WP_279241534.1">
    <property type="nucleotide sequence ID" value="NZ_CP036501.1"/>
</dbReference>
<evidence type="ECO:0000259" key="6">
    <source>
        <dbReference type="Pfam" id="PF02737"/>
    </source>
</evidence>
<dbReference type="SUPFAM" id="SSF48179">
    <property type="entry name" value="6-phosphogluconate dehydrogenase C-terminal domain-like"/>
    <property type="match status" value="2"/>
</dbReference>
<keyword evidence="8" id="KW-1185">Reference proteome</keyword>
<evidence type="ECO:0000256" key="2">
    <source>
        <dbReference type="ARBA" id="ARBA00023235"/>
    </source>
</evidence>
<evidence type="ECO:0000313" key="7">
    <source>
        <dbReference type="EMBL" id="UZP75066.1"/>
    </source>
</evidence>
<organism evidence="7 8">
    <name type="scientific">Candidatus Paraluminiphilus aquimaris</name>
    <dbReference type="NCBI Taxonomy" id="2518994"/>
    <lineage>
        <taxon>Bacteria</taxon>
        <taxon>Pseudomonadati</taxon>
        <taxon>Pseudomonadota</taxon>
        <taxon>Gammaproteobacteria</taxon>
        <taxon>Cellvibrionales</taxon>
        <taxon>Halieaceae</taxon>
        <taxon>Candidatus Paraluminiphilus</taxon>
    </lineage>
</organism>
<feature type="domain" description="3-hydroxyacyl-CoA dehydrogenase C-terminal" evidence="5">
    <location>
        <begin position="219"/>
        <end position="303"/>
    </location>
</feature>
<proteinExistence type="predicted"/>
<keyword evidence="2" id="KW-0413">Isomerase</keyword>
<accession>A0ABY6Q835</accession>
<name>A0ABY6Q835_9GAMM</name>
<dbReference type="InterPro" id="IPR008927">
    <property type="entry name" value="6-PGluconate_DH-like_C_sf"/>
</dbReference>
<dbReference type="Proteomes" id="UP001317963">
    <property type="component" value="Chromosome"/>
</dbReference>
<protein>
    <submittedName>
        <fullName evidence="7">3-hydroxyacyl-CoA dehydrogenase</fullName>
    </submittedName>
</protein>
<sequence length="431" mass="46112">MTNPSSDAQVAAYIQQAAKAAWNVDGISDDLPRRSIERVGIIGAGTMGGGISMNFASAGIPVTIVETKQEALERGLGVIQKNYQRSADRGRFPQEEVGICMSRYTPSLDLSALASCDLIIEAVFEDMDIKKSVFSQLDKIAKPGAILATNTSALNIDEIASVTSRPEDVIGLHFFSPANVMRLLEIVRAEKTADDVVATSVDLARTIGKVAALVGVCPGFVGNRILFARQYQANALVYKGIMPWDIDAAFNEFGFKMGPFQMSDLAGLDIGWKKGAKTANPIRDALCELDRRGQKTGAGYYDYDESRKNIPSDVTAGIIRDITGAADASMSNAAIIDQCVVPMINEALAILEENKAQRPSDIDVVWLNGYGWPLGKGGLMYYADTLGAEKVLEVMTALAAGDDSIRVSPILTQLVASGGKFVDIDTGGLKV</sequence>
<dbReference type="PANTHER" id="PTHR23309">
    <property type="entry name" value="3-HYDROXYACYL-COA DEHYROGENASE"/>
    <property type="match status" value="1"/>
</dbReference>
<evidence type="ECO:0000256" key="4">
    <source>
        <dbReference type="ARBA" id="ARBA00023268"/>
    </source>
</evidence>
<dbReference type="InterPro" id="IPR006108">
    <property type="entry name" value="3HC_DH_C"/>
</dbReference>
<reference evidence="7 8" key="1">
    <citation type="submission" date="2019-02" db="EMBL/GenBank/DDBJ databases">
        <title>Halieaceae_genomes.</title>
        <authorList>
            <person name="Li S.-H."/>
        </authorList>
    </citation>
    <scope>NUCLEOTIDE SEQUENCE [LARGE SCALE GENOMIC DNA]</scope>
    <source>
        <strain evidence="7 8">JH123</strain>
    </source>
</reference>
<feature type="domain" description="3-hydroxyacyl-CoA dehydrogenase C-terminal" evidence="5">
    <location>
        <begin position="336"/>
        <end position="418"/>
    </location>
</feature>
<dbReference type="SUPFAM" id="SSF51735">
    <property type="entry name" value="NAD(P)-binding Rossmann-fold domains"/>
    <property type="match status" value="1"/>
</dbReference>
<keyword evidence="3" id="KW-0456">Lyase</keyword>
<feature type="domain" description="3-hydroxyacyl-CoA dehydrogenase NAD binding" evidence="6">
    <location>
        <begin position="39"/>
        <end position="214"/>
    </location>
</feature>
<keyword evidence="4" id="KW-0511">Multifunctional enzyme</keyword>
<evidence type="ECO:0000256" key="1">
    <source>
        <dbReference type="ARBA" id="ARBA00023002"/>
    </source>
</evidence>